<dbReference type="Gene3D" id="3.20.20.80">
    <property type="entry name" value="Glycosidases"/>
    <property type="match status" value="1"/>
</dbReference>
<evidence type="ECO:0000313" key="1">
    <source>
        <dbReference type="EMBL" id="KAG6370310.1"/>
    </source>
</evidence>
<proteinExistence type="predicted"/>
<reference evidence="1" key="1">
    <citation type="submission" date="2021-03" db="EMBL/GenBank/DDBJ databases">
        <title>Evolutionary innovations through gain and loss of genes in the ectomycorrhizal Boletales.</title>
        <authorList>
            <person name="Wu G."/>
            <person name="Miyauchi S."/>
            <person name="Morin E."/>
            <person name="Yang Z.-L."/>
            <person name="Xu J."/>
            <person name="Martin F.M."/>
        </authorList>
    </citation>
    <scope>NUCLEOTIDE SEQUENCE</scope>
    <source>
        <strain evidence="1">BR01</strain>
    </source>
</reference>
<dbReference type="OrthoDB" id="6020543at2759"/>
<dbReference type="Proteomes" id="UP000683000">
    <property type="component" value="Unassembled WGS sequence"/>
</dbReference>
<protein>
    <submittedName>
        <fullName evidence="1">Uncharacterized protein</fullName>
    </submittedName>
</protein>
<sequence length="105" mass="11263">MPAEQLPQHLSVLNQTHTDNWAKTVSPNPNVKVLIGASAASSAAGSGYVDASTITAIIQQTRSQYLYKARTSLPLIPCEGNTAIIQPQRLALRSVLPSDQLHCVQ</sequence>
<accession>A0A8I3A546</accession>
<gene>
    <name evidence="1" type="ORF">JVT61DRAFT_12263</name>
</gene>
<dbReference type="EMBL" id="JAGFBS010000054">
    <property type="protein sequence ID" value="KAG6370310.1"/>
    <property type="molecule type" value="Genomic_DNA"/>
</dbReference>
<organism evidence="1 2">
    <name type="scientific">Boletus reticuloceps</name>
    <dbReference type="NCBI Taxonomy" id="495285"/>
    <lineage>
        <taxon>Eukaryota</taxon>
        <taxon>Fungi</taxon>
        <taxon>Dikarya</taxon>
        <taxon>Basidiomycota</taxon>
        <taxon>Agaricomycotina</taxon>
        <taxon>Agaricomycetes</taxon>
        <taxon>Agaricomycetidae</taxon>
        <taxon>Boletales</taxon>
        <taxon>Boletineae</taxon>
        <taxon>Boletaceae</taxon>
        <taxon>Boletoideae</taxon>
        <taxon>Boletus</taxon>
    </lineage>
</organism>
<name>A0A8I3A546_9AGAM</name>
<dbReference type="AlphaFoldDB" id="A0A8I3A546"/>
<evidence type="ECO:0000313" key="2">
    <source>
        <dbReference type="Proteomes" id="UP000683000"/>
    </source>
</evidence>
<keyword evidence="2" id="KW-1185">Reference proteome</keyword>
<comment type="caution">
    <text evidence="1">The sequence shown here is derived from an EMBL/GenBank/DDBJ whole genome shotgun (WGS) entry which is preliminary data.</text>
</comment>